<keyword evidence="3" id="KW-0378">Hydrolase</keyword>
<dbReference type="InterPro" id="IPR050792">
    <property type="entry name" value="ADP-ribosylglycohydrolase"/>
</dbReference>
<reference evidence="14" key="2">
    <citation type="submission" date="2023-05" db="EMBL/GenBank/DDBJ databases">
        <authorList>
            <consortium name="Lawrence Berkeley National Laboratory"/>
            <person name="Steindorff A."/>
            <person name="Hensen N."/>
            <person name="Bonometti L."/>
            <person name="Westerberg I."/>
            <person name="Brannstrom I.O."/>
            <person name="Guillou S."/>
            <person name="Cros-Aarteil S."/>
            <person name="Calhoun S."/>
            <person name="Haridas S."/>
            <person name="Kuo A."/>
            <person name="Mondo S."/>
            <person name="Pangilinan J."/>
            <person name="Riley R."/>
            <person name="Labutti K."/>
            <person name="Andreopoulos B."/>
            <person name="Lipzen A."/>
            <person name="Chen C."/>
            <person name="Yanf M."/>
            <person name="Daum C."/>
            <person name="Ng V."/>
            <person name="Clum A."/>
            <person name="Ohm R."/>
            <person name="Martin F."/>
            <person name="Silar P."/>
            <person name="Natvig D."/>
            <person name="Lalanne C."/>
            <person name="Gautier V."/>
            <person name="Ament-Velasquez S.L."/>
            <person name="Kruys A."/>
            <person name="Hutchinson M.I."/>
            <person name="Powell A.J."/>
            <person name="Barry K."/>
            <person name="Miller A.N."/>
            <person name="Grigoriev I.V."/>
            <person name="Debuchy R."/>
            <person name="Gladieux P."/>
            <person name="Thoren M.H."/>
            <person name="Johannesson H."/>
        </authorList>
    </citation>
    <scope>NUCLEOTIDE SEQUENCE</scope>
    <source>
        <strain evidence="14">CBS 141.50</strain>
    </source>
</reference>
<name>A0AAN6UZV9_9PEZI</name>
<feature type="binding site" evidence="12">
    <location>
        <position position="314"/>
    </location>
    <ligand>
        <name>Mg(2+)</name>
        <dbReference type="ChEBI" id="CHEBI:18420"/>
        <label>1</label>
    </ligand>
</feature>
<dbReference type="GO" id="GO:0046872">
    <property type="term" value="F:metal ion binding"/>
    <property type="evidence" value="ECO:0007669"/>
    <property type="project" value="UniProtKB-KW"/>
</dbReference>
<sequence length="366" mass="39030">MSTPTRRDRILGALLGVHAGDSLGATVEFASWEDIRTDYPTGVRDIVGGGPFNWPAGHATDDTDLTRAVLLAYRDVAKHSQSNSPSTSSTSDSSKQGEEATPDITLLAAVHMLSWYIGHNWPDRNPNERPVDVGGATATGLTRFQRTGDPRSSGAGQGSAGNGSLMRCIPTALFQRDRAKLIRESVEISGVTHDDLCCVVACAVYNVMVGVLVHEERGTAAVEGAWRAGKGAVEEAMVESAGRKVDEALDAGRYMVRVQDLAEKGPKKATNATKAIPFGATGYVLESLVLAVAALFDPRSLEEVLVDVVRFGGDTDTNGAIAGGMLGARDGVDAIPLRWREVLQFGTEFTEVAEYLLSVREKERGD</sequence>
<feature type="compositionally biased region" description="Low complexity" evidence="13">
    <location>
        <begin position="80"/>
        <end position="94"/>
    </location>
</feature>
<evidence type="ECO:0000256" key="3">
    <source>
        <dbReference type="ARBA" id="ARBA00022801"/>
    </source>
</evidence>
<dbReference type="InterPro" id="IPR005502">
    <property type="entry name" value="Ribosyl_crysJ1"/>
</dbReference>
<comment type="cofactor">
    <cofactor evidence="12">
        <name>Mg(2+)</name>
        <dbReference type="ChEBI" id="CHEBI:18420"/>
    </cofactor>
    <text evidence="12">Binds 2 magnesium ions per subunit.</text>
</comment>
<keyword evidence="15" id="KW-1185">Reference proteome</keyword>
<feature type="region of interest" description="Disordered" evidence="13">
    <location>
        <begin position="141"/>
        <end position="162"/>
    </location>
</feature>
<feature type="binding site" evidence="12">
    <location>
        <position position="316"/>
    </location>
    <ligand>
        <name>Mg(2+)</name>
        <dbReference type="ChEBI" id="CHEBI:18420"/>
        <label>1</label>
    </ligand>
</feature>
<keyword evidence="12" id="KW-0479">Metal-binding</keyword>
<dbReference type="Gene3D" id="1.10.4080.10">
    <property type="entry name" value="ADP-ribosylation/Crystallin J1"/>
    <property type="match status" value="1"/>
</dbReference>
<feature type="binding site" evidence="12">
    <location>
        <position position="62"/>
    </location>
    <ligand>
        <name>Mg(2+)</name>
        <dbReference type="ChEBI" id="CHEBI:18420"/>
        <label>1</label>
    </ligand>
</feature>
<organism evidence="14 15">
    <name type="scientific">Dichotomopilus funicola</name>
    <dbReference type="NCBI Taxonomy" id="1934379"/>
    <lineage>
        <taxon>Eukaryota</taxon>
        <taxon>Fungi</taxon>
        <taxon>Dikarya</taxon>
        <taxon>Ascomycota</taxon>
        <taxon>Pezizomycotina</taxon>
        <taxon>Sordariomycetes</taxon>
        <taxon>Sordariomycetidae</taxon>
        <taxon>Sordariales</taxon>
        <taxon>Chaetomiaceae</taxon>
        <taxon>Dichotomopilus</taxon>
    </lineage>
</organism>
<dbReference type="GO" id="GO:0004649">
    <property type="term" value="F:poly(ADP-ribose) glycohydrolase activity"/>
    <property type="evidence" value="ECO:0007669"/>
    <property type="project" value="UniProtKB-EC"/>
</dbReference>
<feature type="binding site" evidence="12">
    <location>
        <position position="60"/>
    </location>
    <ligand>
        <name>Mg(2+)</name>
        <dbReference type="ChEBI" id="CHEBI:18420"/>
        <label>1</label>
    </ligand>
</feature>
<dbReference type="GeneID" id="87820856"/>
<dbReference type="InterPro" id="IPR036705">
    <property type="entry name" value="Ribosyl_crysJ1_sf"/>
</dbReference>
<dbReference type="AlphaFoldDB" id="A0AAN6UZV9"/>
<dbReference type="RefSeq" id="XP_062635569.1">
    <property type="nucleotide sequence ID" value="XM_062784243.1"/>
</dbReference>
<accession>A0AAN6UZV9</accession>
<protein>
    <recommendedName>
        <fullName evidence="4">ADP-ribosylhydrolase ARH3</fullName>
        <ecNumber evidence="2">3.2.1.143</ecNumber>
    </recommendedName>
    <alternativeName>
        <fullName evidence="5">ADP-ribose glycohydrolase ARH3</fullName>
    </alternativeName>
    <alternativeName>
        <fullName evidence="6">ADP-ribosylhydrolase 3</fullName>
    </alternativeName>
    <alternativeName>
        <fullName evidence="9">O-acetyl-ADP-ribose deacetylase ARH3</fullName>
    </alternativeName>
    <alternativeName>
        <fullName evidence="10">Poly(ADP-ribose) glycohydrolase ARH3</fullName>
    </alternativeName>
    <alternativeName>
        <fullName evidence="8">[Protein ADP-ribosylarginine] hydrolase-like protein 2</fullName>
    </alternativeName>
    <alternativeName>
        <fullName evidence="7">[Protein ADP-ribosylserine] hydrolase</fullName>
    </alternativeName>
</protein>
<proteinExistence type="inferred from homology"/>
<evidence type="ECO:0000256" key="13">
    <source>
        <dbReference type="SAM" id="MobiDB-lite"/>
    </source>
</evidence>
<dbReference type="Proteomes" id="UP001302676">
    <property type="component" value="Unassembled WGS sequence"/>
</dbReference>
<evidence type="ECO:0000313" key="15">
    <source>
        <dbReference type="Proteomes" id="UP001302676"/>
    </source>
</evidence>
<gene>
    <name evidence="14" type="ORF">C8A04DRAFT_38452</name>
</gene>
<dbReference type="Pfam" id="PF03747">
    <property type="entry name" value="ADP_ribosyl_GH"/>
    <property type="match status" value="1"/>
</dbReference>
<evidence type="ECO:0000256" key="2">
    <source>
        <dbReference type="ARBA" id="ARBA00012255"/>
    </source>
</evidence>
<feature type="binding site" evidence="12">
    <location>
        <position position="317"/>
    </location>
    <ligand>
        <name>Mg(2+)</name>
        <dbReference type="ChEBI" id="CHEBI:18420"/>
        <label>1</label>
    </ligand>
</feature>
<evidence type="ECO:0000256" key="9">
    <source>
        <dbReference type="ARBA" id="ARBA00043187"/>
    </source>
</evidence>
<keyword evidence="12" id="KW-0460">Magnesium</keyword>
<comment type="catalytic activity">
    <reaction evidence="11">
        <text>alpha-NAD(+) + H2O = ADP-D-ribose + nicotinamide + H(+)</text>
        <dbReference type="Rhea" id="RHEA:68792"/>
        <dbReference type="ChEBI" id="CHEBI:15377"/>
        <dbReference type="ChEBI" id="CHEBI:15378"/>
        <dbReference type="ChEBI" id="CHEBI:17154"/>
        <dbReference type="ChEBI" id="CHEBI:57967"/>
        <dbReference type="ChEBI" id="CHEBI:77017"/>
    </reaction>
</comment>
<evidence type="ECO:0000256" key="11">
    <source>
        <dbReference type="ARBA" id="ARBA00049015"/>
    </source>
</evidence>
<evidence type="ECO:0000256" key="5">
    <source>
        <dbReference type="ARBA" id="ARBA00042398"/>
    </source>
</evidence>
<dbReference type="EMBL" id="MU853600">
    <property type="protein sequence ID" value="KAK4142198.1"/>
    <property type="molecule type" value="Genomic_DNA"/>
</dbReference>
<evidence type="ECO:0000256" key="8">
    <source>
        <dbReference type="ARBA" id="ARBA00042850"/>
    </source>
</evidence>
<evidence type="ECO:0000256" key="7">
    <source>
        <dbReference type="ARBA" id="ARBA00042722"/>
    </source>
</evidence>
<evidence type="ECO:0000256" key="10">
    <source>
        <dbReference type="ARBA" id="ARBA00043193"/>
    </source>
</evidence>
<evidence type="ECO:0000256" key="4">
    <source>
        <dbReference type="ARBA" id="ARBA00041057"/>
    </source>
</evidence>
<feature type="binding site" evidence="12">
    <location>
        <position position="61"/>
    </location>
    <ligand>
        <name>Mg(2+)</name>
        <dbReference type="ChEBI" id="CHEBI:18420"/>
        <label>1</label>
    </ligand>
</feature>
<evidence type="ECO:0000256" key="6">
    <source>
        <dbReference type="ARBA" id="ARBA00042471"/>
    </source>
</evidence>
<evidence type="ECO:0000256" key="1">
    <source>
        <dbReference type="ARBA" id="ARBA00010702"/>
    </source>
</evidence>
<dbReference type="PANTHER" id="PTHR16222">
    <property type="entry name" value="ADP-RIBOSYLGLYCOHYDROLASE"/>
    <property type="match status" value="1"/>
</dbReference>
<comment type="caution">
    <text evidence="14">The sequence shown here is derived from an EMBL/GenBank/DDBJ whole genome shotgun (WGS) entry which is preliminary data.</text>
</comment>
<comment type="similarity">
    <text evidence="1">Belongs to the ADP-ribosylglycohydrolase family.</text>
</comment>
<evidence type="ECO:0000313" key="14">
    <source>
        <dbReference type="EMBL" id="KAK4142198.1"/>
    </source>
</evidence>
<dbReference type="SUPFAM" id="SSF101478">
    <property type="entry name" value="ADP-ribosylglycohydrolase"/>
    <property type="match status" value="1"/>
</dbReference>
<evidence type="ECO:0000256" key="12">
    <source>
        <dbReference type="PIRSR" id="PIRSR605502-1"/>
    </source>
</evidence>
<feature type="region of interest" description="Disordered" evidence="13">
    <location>
        <begin position="77"/>
        <end position="100"/>
    </location>
</feature>
<reference evidence="14" key="1">
    <citation type="journal article" date="2023" name="Mol. Phylogenet. Evol.">
        <title>Genome-scale phylogeny and comparative genomics of the fungal order Sordariales.</title>
        <authorList>
            <person name="Hensen N."/>
            <person name="Bonometti L."/>
            <person name="Westerberg I."/>
            <person name="Brannstrom I.O."/>
            <person name="Guillou S."/>
            <person name="Cros-Aarteil S."/>
            <person name="Calhoun S."/>
            <person name="Haridas S."/>
            <person name="Kuo A."/>
            <person name="Mondo S."/>
            <person name="Pangilinan J."/>
            <person name="Riley R."/>
            <person name="LaButti K."/>
            <person name="Andreopoulos B."/>
            <person name="Lipzen A."/>
            <person name="Chen C."/>
            <person name="Yan M."/>
            <person name="Daum C."/>
            <person name="Ng V."/>
            <person name="Clum A."/>
            <person name="Steindorff A."/>
            <person name="Ohm R.A."/>
            <person name="Martin F."/>
            <person name="Silar P."/>
            <person name="Natvig D.O."/>
            <person name="Lalanne C."/>
            <person name="Gautier V."/>
            <person name="Ament-Velasquez S.L."/>
            <person name="Kruys A."/>
            <person name="Hutchinson M.I."/>
            <person name="Powell A.J."/>
            <person name="Barry K."/>
            <person name="Miller A.N."/>
            <person name="Grigoriev I.V."/>
            <person name="Debuchy R."/>
            <person name="Gladieux P."/>
            <person name="Hiltunen Thoren M."/>
            <person name="Johannesson H."/>
        </authorList>
    </citation>
    <scope>NUCLEOTIDE SEQUENCE</scope>
    <source>
        <strain evidence="14">CBS 141.50</strain>
    </source>
</reference>
<dbReference type="PANTHER" id="PTHR16222:SF24">
    <property type="entry name" value="ADP-RIBOSYLHYDROLASE ARH3"/>
    <property type="match status" value="1"/>
</dbReference>
<dbReference type="EC" id="3.2.1.143" evidence="2"/>